<evidence type="ECO:0000259" key="10">
    <source>
        <dbReference type="PROSITE" id="PS50089"/>
    </source>
</evidence>
<feature type="domain" description="RING-type" evidence="10">
    <location>
        <begin position="496"/>
        <end position="538"/>
    </location>
</feature>
<dbReference type="Proteomes" id="UP001293254">
    <property type="component" value="Unassembled WGS sequence"/>
</dbReference>
<keyword evidence="6" id="KW-0833">Ubl conjugation pathway</keyword>
<keyword evidence="7" id="KW-0862">Zinc</keyword>
<evidence type="ECO:0000256" key="8">
    <source>
        <dbReference type="PROSITE-ProRule" id="PRU00175"/>
    </source>
</evidence>
<evidence type="ECO:0000256" key="3">
    <source>
        <dbReference type="ARBA" id="ARBA00022679"/>
    </source>
</evidence>
<accession>A0AAE2CHL4</accession>
<reference evidence="11" key="1">
    <citation type="submission" date="2020-06" db="EMBL/GenBank/DDBJ databases">
        <authorList>
            <person name="Li T."/>
            <person name="Hu X."/>
            <person name="Zhang T."/>
            <person name="Song X."/>
            <person name="Zhang H."/>
            <person name="Dai N."/>
            <person name="Sheng W."/>
            <person name="Hou X."/>
            <person name="Wei L."/>
        </authorList>
    </citation>
    <scope>NUCLEOTIDE SEQUENCE</scope>
    <source>
        <strain evidence="11">3651</strain>
        <tissue evidence="11">Leaf</tissue>
    </source>
</reference>
<comment type="caution">
    <text evidence="11">The sequence shown here is derived from an EMBL/GenBank/DDBJ whole genome shotgun (WGS) entry which is preliminary data.</text>
</comment>
<protein>
    <recommendedName>
        <fullName evidence="2">RING-type E3 ubiquitin transferase</fullName>
        <ecNumber evidence="2">2.3.2.27</ecNumber>
    </recommendedName>
</protein>
<evidence type="ECO:0000313" key="12">
    <source>
        <dbReference type="Proteomes" id="UP001293254"/>
    </source>
</evidence>
<keyword evidence="4" id="KW-0479">Metal-binding</keyword>
<keyword evidence="12" id="KW-1185">Reference proteome</keyword>
<evidence type="ECO:0000256" key="5">
    <source>
        <dbReference type="ARBA" id="ARBA00022771"/>
    </source>
</evidence>
<dbReference type="InterPro" id="IPR045191">
    <property type="entry name" value="MBR1/2-like"/>
</dbReference>
<feature type="compositionally biased region" description="Low complexity" evidence="9">
    <location>
        <begin position="172"/>
        <end position="185"/>
    </location>
</feature>
<evidence type="ECO:0000256" key="1">
    <source>
        <dbReference type="ARBA" id="ARBA00000900"/>
    </source>
</evidence>
<dbReference type="EC" id="2.3.2.27" evidence="2"/>
<evidence type="ECO:0000256" key="7">
    <source>
        <dbReference type="ARBA" id="ARBA00022833"/>
    </source>
</evidence>
<dbReference type="InterPro" id="IPR013083">
    <property type="entry name" value="Znf_RING/FYVE/PHD"/>
</dbReference>
<reference evidence="11" key="2">
    <citation type="journal article" date="2024" name="Plant">
        <title>Genomic evolution and insights into agronomic trait innovations of Sesamum species.</title>
        <authorList>
            <person name="Miao H."/>
            <person name="Wang L."/>
            <person name="Qu L."/>
            <person name="Liu H."/>
            <person name="Sun Y."/>
            <person name="Le M."/>
            <person name="Wang Q."/>
            <person name="Wei S."/>
            <person name="Zheng Y."/>
            <person name="Lin W."/>
            <person name="Duan Y."/>
            <person name="Cao H."/>
            <person name="Xiong S."/>
            <person name="Wang X."/>
            <person name="Wei L."/>
            <person name="Li C."/>
            <person name="Ma Q."/>
            <person name="Ju M."/>
            <person name="Zhao R."/>
            <person name="Li G."/>
            <person name="Mu C."/>
            <person name="Tian Q."/>
            <person name="Mei H."/>
            <person name="Zhang T."/>
            <person name="Gao T."/>
            <person name="Zhang H."/>
        </authorList>
    </citation>
    <scope>NUCLEOTIDE SEQUENCE</scope>
    <source>
        <strain evidence="11">3651</strain>
    </source>
</reference>
<dbReference type="PROSITE" id="PS50089">
    <property type="entry name" value="ZF_RING_2"/>
    <property type="match status" value="1"/>
</dbReference>
<evidence type="ECO:0000256" key="2">
    <source>
        <dbReference type="ARBA" id="ARBA00012483"/>
    </source>
</evidence>
<dbReference type="AlphaFoldDB" id="A0AAE2CHL4"/>
<dbReference type="SUPFAM" id="SSF57850">
    <property type="entry name" value="RING/U-box"/>
    <property type="match status" value="1"/>
</dbReference>
<feature type="region of interest" description="Disordered" evidence="9">
    <location>
        <begin position="212"/>
        <end position="253"/>
    </location>
</feature>
<dbReference type="GO" id="GO:0061630">
    <property type="term" value="F:ubiquitin protein ligase activity"/>
    <property type="evidence" value="ECO:0007669"/>
    <property type="project" value="UniProtKB-EC"/>
</dbReference>
<feature type="compositionally biased region" description="Low complexity" evidence="9">
    <location>
        <begin position="212"/>
        <end position="222"/>
    </location>
</feature>
<name>A0AAE2CHL4_9LAMI</name>
<gene>
    <name evidence="11" type="ORF">Salat_1822500</name>
</gene>
<dbReference type="Pfam" id="PF13639">
    <property type="entry name" value="zf-RING_2"/>
    <property type="match status" value="1"/>
</dbReference>
<keyword evidence="5 8" id="KW-0863">Zinc-finger</keyword>
<proteinExistence type="predicted"/>
<evidence type="ECO:0000313" key="11">
    <source>
        <dbReference type="EMBL" id="KAK4422402.1"/>
    </source>
</evidence>
<dbReference type="EMBL" id="JACGWO010000007">
    <property type="protein sequence ID" value="KAK4422402.1"/>
    <property type="molecule type" value="Genomic_DNA"/>
</dbReference>
<sequence length="546" mass="59679">MDRYSGKRTAAGIMAPRKGYNVTFKDTTTEQDQNEFCNRIGCSGRMKYSSQNVKIGSPDKGKCSRHPFCSSNGNEMIGNSSRSRSVRTRAKSSYLDPNRKLSSQLEFDQSESQSGDSEAPELVSSPSRSPTRHHSGSMNNPREVNMAEIGSSSLPSNTRSREKLQHKSGPNSQPASSVPSVSQISGLGTLNSSNRSRYGLRNMKCNSISDVVSASCSSSESKSAGKNVMKKRSPEGESSSSRRRQTNSAASVDGVAFASTSGISISDSRRSSFIPGEDSTPATSVRTRRSTNINNNRMRLSYRPNGRNSSSIREPAFGVSQVPDSDRPINIGGPRLSQQFSANGSSSGSSSYSLSSRNDDDNQSTMMPFTPAELGSSRLMNRESLPRYNMDGIAEVLLALERIEQYDELTHEQVLALEMSLFLGGLSLYDQHRDMRLDIDNMSYEELLALEERMGTVSTALSEEALPKCVRRSTYQTTPSEVRVAGLGDDGDDIKCSICQEEYELGDEIGKLVGCQHGYHLTCINQWLRLKNWCPICKSAASSSSS</sequence>
<feature type="compositionally biased region" description="Low complexity" evidence="9">
    <location>
        <begin position="336"/>
        <end position="356"/>
    </location>
</feature>
<dbReference type="Gene3D" id="3.30.40.10">
    <property type="entry name" value="Zinc/RING finger domain, C3HC4 (zinc finger)"/>
    <property type="match status" value="1"/>
</dbReference>
<dbReference type="GO" id="GO:0008270">
    <property type="term" value="F:zinc ion binding"/>
    <property type="evidence" value="ECO:0007669"/>
    <property type="project" value="UniProtKB-KW"/>
</dbReference>
<feature type="compositionally biased region" description="Polar residues" evidence="9">
    <location>
        <begin position="186"/>
        <end position="196"/>
    </location>
</feature>
<organism evidence="11 12">
    <name type="scientific">Sesamum alatum</name>
    <dbReference type="NCBI Taxonomy" id="300844"/>
    <lineage>
        <taxon>Eukaryota</taxon>
        <taxon>Viridiplantae</taxon>
        <taxon>Streptophyta</taxon>
        <taxon>Embryophyta</taxon>
        <taxon>Tracheophyta</taxon>
        <taxon>Spermatophyta</taxon>
        <taxon>Magnoliopsida</taxon>
        <taxon>eudicotyledons</taxon>
        <taxon>Gunneridae</taxon>
        <taxon>Pentapetalae</taxon>
        <taxon>asterids</taxon>
        <taxon>lamiids</taxon>
        <taxon>Lamiales</taxon>
        <taxon>Pedaliaceae</taxon>
        <taxon>Sesamum</taxon>
    </lineage>
</organism>
<feature type="region of interest" description="Disordered" evidence="9">
    <location>
        <begin position="50"/>
        <end position="197"/>
    </location>
</feature>
<evidence type="ECO:0000256" key="6">
    <source>
        <dbReference type="ARBA" id="ARBA00022786"/>
    </source>
</evidence>
<dbReference type="InterPro" id="IPR001841">
    <property type="entry name" value="Znf_RING"/>
</dbReference>
<dbReference type="PANTHER" id="PTHR22937:SF136">
    <property type="entry name" value="RING-TYPE E3 UBIQUITIN TRANSFERASE"/>
    <property type="match status" value="1"/>
</dbReference>
<evidence type="ECO:0000256" key="9">
    <source>
        <dbReference type="SAM" id="MobiDB-lite"/>
    </source>
</evidence>
<evidence type="ECO:0000256" key="4">
    <source>
        <dbReference type="ARBA" id="ARBA00022723"/>
    </source>
</evidence>
<dbReference type="SMART" id="SM00184">
    <property type="entry name" value="RING"/>
    <property type="match status" value="1"/>
</dbReference>
<feature type="compositionally biased region" description="Polar residues" evidence="9">
    <location>
        <begin position="100"/>
        <end position="116"/>
    </location>
</feature>
<keyword evidence="3" id="KW-0808">Transferase</keyword>
<dbReference type="PANTHER" id="PTHR22937">
    <property type="entry name" value="E3 UBIQUITIN-PROTEIN LIGASE RNF165"/>
    <property type="match status" value="1"/>
</dbReference>
<feature type="compositionally biased region" description="Polar residues" evidence="9">
    <location>
        <begin position="69"/>
        <end position="83"/>
    </location>
</feature>
<feature type="region of interest" description="Disordered" evidence="9">
    <location>
        <begin position="266"/>
        <end position="375"/>
    </location>
</feature>
<comment type="catalytic activity">
    <reaction evidence="1">
        <text>S-ubiquitinyl-[E2 ubiquitin-conjugating enzyme]-L-cysteine + [acceptor protein]-L-lysine = [E2 ubiquitin-conjugating enzyme]-L-cysteine + N(6)-ubiquitinyl-[acceptor protein]-L-lysine.</text>
        <dbReference type="EC" id="2.3.2.27"/>
    </reaction>
</comment>